<dbReference type="Proteomes" id="UP000306740">
    <property type="component" value="Unassembled WGS sequence"/>
</dbReference>
<dbReference type="Pfam" id="PF04075">
    <property type="entry name" value="F420H2_quin_red"/>
    <property type="match status" value="1"/>
</dbReference>
<dbReference type="GO" id="GO:0016491">
    <property type="term" value="F:oxidoreductase activity"/>
    <property type="evidence" value="ECO:0007669"/>
    <property type="project" value="InterPro"/>
</dbReference>
<dbReference type="EMBL" id="VDFR01000032">
    <property type="protein sequence ID" value="TNC48842.1"/>
    <property type="molecule type" value="Genomic_DNA"/>
</dbReference>
<dbReference type="NCBIfam" id="TIGR00026">
    <property type="entry name" value="hi_GC_TIGR00026"/>
    <property type="match status" value="1"/>
</dbReference>
<evidence type="ECO:0000313" key="1">
    <source>
        <dbReference type="EMBL" id="TNC46133.1"/>
    </source>
</evidence>
<reference evidence="1 3" key="1">
    <citation type="submission" date="2019-05" db="EMBL/GenBank/DDBJ databases">
        <title>Mumia sp. nov., isolated from the intestinal contents of plateau pika (Ochotona curzoniae) in the Qinghai-Tibet plateau of China.</title>
        <authorList>
            <person name="Tian Z."/>
        </authorList>
    </citation>
    <scope>NUCLEOTIDE SEQUENCE [LARGE SCALE GENOMIC DNA]</scope>
    <source>
        <strain evidence="3">527</strain>
        <strain evidence="1">Z527</strain>
    </source>
</reference>
<comment type="caution">
    <text evidence="1">The sequence shown here is derived from an EMBL/GenBank/DDBJ whole genome shotgun (WGS) entry which is preliminary data.</text>
</comment>
<dbReference type="EMBL" id="VDFR01000061">
    <property type="protein sequence ID" value="TNC46133.1"/>
    <property type="molecule type" value="Genomic_DNA"/>
</dbReference>
<dbReference type="OrthoDB" id="3778270at2"/>
<proteinExistence type="predicted"/>
<gene>
    <name evidence="2" type="ORF">FHE65_06645</name>
    <name evidence="1" type="ORF">FHE65_13810</name>
</gene>
<organism evidence="1 3">
    <name type="scientific">Mumia zhuanghuii</name>
    <dbReference type="NCBI Taxonomy" id="2585211"/>
    <lineage>
        <taxon>Bacteria</taxon>
        <taxon>Bacillati</taxon>
        <taxon>Actinomycetota</taxon>
        <taxon>Actinomycetes</taxon>
        <taxon>Propionibacteriales</taxon>
        <taxon>Nocardioidaceae</taxon>
        <taxon>Mumia</taxon>
    </lineage>
</organism>
<evidence type="ECO:0000313" key="3">
    <source>
        <dbReference type="Proteomes" id="UP000306740"/>
    </source>
</evidence>
<dbReference type="InterPro" id="IPR012349">
    <property type="entry name" value="Split_barrel_FMN-bd"/>
</dbReference>
<sequence length="126" mass="13784">MPLPQSMGRLNRAGPNRLIVHVAPWVPGFGVVHHRGRRSGRGYRTPVAVFRRGDEVVFAMVYGTRTDWVRNVRAAGGATVTVRGHDLRLSGPRLVHDSRRSRVPGPVRLALAAAGVEDFLVCDVEG</sequence>
<dbReference type="Gene3D" id="2.30.110.10">
    <property type="entry name" value="Electron Transport, Fmn-binding Protein, Chain A"/>
    <property type="match status" value="1"/>
</dbReference>
<dbReference type="InterPro" id="IPR004378">
    <property type="entry name" value="F420H2_quin_Rdtase"/>
</dbReference>
<dbReference type="RefSeq" id="WP_139085502.1">
    <property type="nucleotide sequence ID" value="NZ_VDFR01000032.1"/>
</dbReference>
<name>A0A5C4MP46_9ACTN</name>
<protein>
    <submittedName>
        <fullName evidence="1">Nitroreductase family deazaflavin-dependent oxidoreductase</fullName>
    </submittedName>
</protein>
<evidence type="ECO:0000313" key="2">
    <source>
        <dbReference type="EMBL" id="TNC48842.1"/>
    </source>
</evidence>
<dbReference type="AlphaFoldDB" id="A0A5C4MP46"/>
<accession>A0A5C4MP46</accession>